<protein>
    <submittedName>
        <fullName evidence="1">Uncharacterized protein</fullName>
    </submittedName>
</protein>
<proteinExistence type="predicted"/>
<sequence length="102" mass="11551">QNASTSYQFPLEVGKVKGFSTGSDEWDWRSGFRVGFGSNNTFDQYNIDVHWTYIRIKSDAQATLDGAGDYYALFFPPLFSNLAAYSLKDTSARWSRVSDINN</sequence>
<reference evidence="1" key="1">
    <citation type="journal article" date="2015" name="Nature">
        <title>Complex archaea that bridge the gap between prokaryotes and eukaryotes.</title>
        <authorList>
            <person name="Spang A."/>
            <person name="Saw J.H."/>
            <person name="Jorgensen S.L."/>
            <person name="Zaremba-Niedzwiedzka K."/>
            <person name="Martijn J."/>
            <person name="Lind A.E."/>
            <person name="van Eijk R."/>
            <person name="Schleper C."/>
            <person name="Guy L."/>
            <person name="Ettema T.J."/>
        </authorList>
    </citation>
    <scope>NUCLEOTIDE SEQUENCE</scope>
</reference>
<feature type="non-terminal residue" evidence="1">
    <location>
        <position position="1"/>
    </location>
</feature>
<accession>A0A0F9VDZ1</accession>
<organism evidence="1">
    <name type="scientific">marine sediment metagenome</name>
    <dbReference type="NCBI Taxonomy" id="412755"/>
    <lineage>
        <taxon>unclassified sequences</taxon>
        <taxon>metagenomes</taxon>
        <taxon>ecological metagenomes</taxon>
    </lineage>
</organism>
<dbReference type="EMBL" id="LAZR01000569">
    <property type="protein sequence ID" value="KKN64023.1"/>
    <property type="molecule type" value="Genomic_DNA"/>
</dbReference>
<gene>
    <name evidence="1" type="ORF">LCGC14_0495480</name>
</gene>
<dbReference type="AlphaFoldDB" id="A0A0F9VDZ1"/>
<name>A0A0F9VDZ1_9ZZZZ</name>
<evidence type="ECO:0000313" key="1">
    <source>
        <dbReference type="EMBL" id="KKN64023.1"/>
    </source>
</evidence>
<comment type="caution">
    <text evidence="1">The sequence shown here is derived from an EMBL/GenBank/DDBJ whole genome shotgun (WGS) entry which is preliminary data.</text>
</comment>